<sequence>MAQLPLSPGCDCAGRRVSRSMALRPVPIDLDLARQLQFPEPGYAQYSRLQGSYVWPENIWPETPSLDAQWSVTPESGASLQGFGSDEMGADTRTTLVLKNLPRHFDKDALKDLLEKLGFRGFFDFLYVPLQWNQESCVGYGLVNLTSHEVALRLWNHFRKGQPECASENLEVCWDTRHQGLDQLIKYYRNNSVMHPLLPEHCKPMLLLSGEKVDFPPPTKALTTPKSLRGSKFRKSWGDAKDKLVNDLLFYLKEAEAKTSQ</sequence>
<name>A0ABP0LZK8_9DINO</name>
<evidence type="ECO:0000313" key="2">
    <source>
        <dbReference type="EMBL" id="CAK9043505.1"/>
    </source>
</evidence>
<dbReference type="InterPro" id="IPR035979">
    <property type="entry name" value="RBD_domain_sf"/>
</dbReference>
<dbReference type="SUPFAM" id="SSF54928">
    <property type="entry name" value="RNA-binding domain, RBD"/>
    <property type="match status" value="1"/>
</dbReference>
<reference evidence="2 3" key="1">
    <citation type="submission" date="2024-02" db="EMBL/GenBank/DDBJ databases">
        <authorList>
            <person name="Chen Y."/>
            <person name="Shah S."/>
            <person name="Dougan E. K."/>
            <person name="Thang M."/>
            <person name="Chan C."/>
        </authorList>
    </citation>
    <scope>NUCLEOTIDE SEQUENCE [LARGE SCALE GENOMIC DNA]</scope>
</reference>
<proteinExistence type="predicted"/>
<dbReference type="Pfam" id="PF04059">
    <property type="entry name" value="RRM_2"/>
    <property type="match status" value="1"/>
</dbReference>
<keyword evidence="3" id="KW-1185">Reference proteome</keyword>
<gene>
    <name evidence="2" type="ORF">SCF082_LOCUS24848</name>
</gene>
<accession>A0ABP0LZK8</accession>
<dbReference type="EMBL" id="CAXAMM010018480">
    <property type="protein sequence ID" value="CAK9043505.1"/>
    <property type="molecule type" value="Genomic_DNA"/>
</dbReference>
<feature type="domain" description="Mei2-like C-terminal RNA recognition motif" evidence="1">
    <location>
        <begin position="93"/>
        <end position="188"/>
    </location>
</feature>
<dbReference type="InterPro" id="IPR007201">
    <property type="entry name" value="Mei2-like_Rrm_C"/>
</dbReference>
<dbReference type="Proteomes" id="UP001642464">
    <property type="component" value="Unassembled WGS sequence"/>
</dbReference>
<organism evidence="2 3">
    <name type="scientific">Durusdinium trenchii</name>
    <dbReference type="NCBI Taxonomy" id="1381693"/>
    <lineage>
        <taxon>Eukaryota</taxon>
        <taxon>Sar</taxon>
        <taxon>Alveolata</taxon>
        <taxon>Dinophyceae</taxon>
        <taxon>Suessiales</taxon>
        <taxon>Symbiodiniaceae</taxon>
        <taxon>Durusdinium</taxon>
    </lineage>
</organism>
<evidence type="ECO:0000313" key="3">
    <source>
        <dbReference type="Proteomes" id="UP001642464"/>
    </source>
</evidence>
<comment type="caution">
    <text evidence="2">The sequence shown here is derived from an EMBL/GenBank/DDBJ whole genome shotgun (WGS) entry which is preliminary data.</text>
</comment>
<evidence type="ECO:0000259" key="1">
    <source>
        <dbReference type="Pfam" id="PF04059"/>
    </source>
</evidence>
<protein>
    <recommendedName>
        <fullName evidence="1">Mei2-like C-terminal RNA recognition motif domain-containing protein</fullName>
    </recommendedName>
</protein>